<feature type="region of interest" description="Disordered" evidence="1">
    <location>
        <begin position="1"/>
        <end position="20"/>
    </location>
</feature>
<protein>
    <submittedName>
        <fullName evidence="2">Uncharacterized protein</fullName>
    </submittedName>
</protein>
<proteinExistence type="predicted"/>
<evidence type="ECO:0000313" key="3">
    <source>
        <dbReference type="Proteomes" id="UP000694423"/>
    </source>
</evidence>
<evidence type="ECO:0000313" key="2">
    <source>
        <dbReference type="Ensembl" id="ENSDNVP00000000617.1"/>
    </source>
</evidence>
<dbReference type="Proteomes" id="UP000694423">
    <property type="component" value="Unplaced"/>
</dbReference>
<sequence>AAAEVSPVTSDPPPPRPSSLTWVYERRESDRGWGCAPAGRDAERTRALRGGSVLGEGGFSRDRKCVKLGFSRFLCILPFAAVFEDLKVFLWLPCVCGRVICGGAQEKRQLLGDHLSMSPT</sequence>
<organism evidence="2 3">
    <name type="scientific">Dromaius novaehollandiae</name>
    <name type="common">Emu</name>
    <dbReference type="NCBI Taxonomy" id="8790"/>
    <lineage>
        <taxon>Eukaryota</taxon>
        <taxon>Metazoa</taxon>
        <taxon>Chordata</taxon>
        <taxon>Craniata</taxon>
        <taxon>Vertebrata</taxon>
        <taxon>Euteleostomi</taxon>
        <taxon>Archelosauria</taxon>
        <taxon>Archosauria</taxon>
        <taxon>Dinosauria</taxon>
        <taxon>Saurischia</taxon>
        <taxon>Theropoda</taxon>
        <taxon>Coelurosauria</taxon>
        <taxon>Aves</taxon>
        <taxon>Palaeognathae</taxon>
        <taxon>Casuariiformes</taxon>
        <taxon>Dromaiidae</taxon>
        <taxon>Dromaius</taxon>
    </lineage>
</organism>
<dbReference type="AlphaFoldDB" id="A0A8C4J1C4"/>
<evidence type="ECO:0000256" key="1">
    <source>
        <dbReference type="SAM" id="MobiDB-lite"/>
    </source>
</evidence>
<name>A0A8C4J1C4_DRONO</name>
<dbReference type="Ensembl" id="ENSDNVT00000000758.1">
    <property type="protein sequence ID" value="ENSDNVP00000000617.1"/>
    <property type="gene ID" value="ENSDNVG00000000478.1"/>
</dbReference>
<reference evidence="2" key="2">
    <citation type="submission" date="2025-09" db="UniProtKB">
        <authorList>
            <consortium name="Ensembl"/>
        </authorList>
    </citation>
    <scope>IDENTIFICATION</scope>
</reference>
<keyword evidence="3" id="KW-1185">Reference proteome</keyword>
<reference evidence="2" key="1">
    <citation type="submission" date="2025-08" db="UniProtKB">
        <authorList>
            <consortium name="Ensembl"/>
        </authorList>
    </citation>
    <scope>IDENTIFICATION</scope>
</reference>
<accession>A0A8C4J1C4</accession>